<evidence type="ECO:0000256" key="4">
    <source>
        <dbReference type="ARBA" id="ARBA00022692"/>
    </source>
</evidence>
<evidence type="ECO:0000256" key="2">
    <source>
        <dbReference type="ARBA" id="ARBA00022448"/>
    </source>
</evidence>
<keyword evidence="4 7" id="KW-0812">Transmembrane</keyword>
<dbReference type="Pfam" id="PF00528">
    <property type="entry name" value="BPD_transp_1"/>
    <property type="match status" value="1"/>
</dbReference>
<comment type="similarity">
    <text evidence="7">Belongs to the binding-protein-dependent transport system permease family.</text>
</comment>
<keyword evidence="6 7" id="KW-0472">Membrane</keyword>
<name>A0ABR7D9E8_9CLOT</name>
<keyword evidence="3" id="KW-1003">Cell membrane</keyword>
<reference evidence="9 10" key="1">
    <citation type="submission" date="2020-08" db="EMBL/GenBank/DDBJ databases">
        <title>Genome public.</title>
        <authorList>
            <person name="Liu C."/>
            <person name="Sun Q."/>
        </authorList>
    </citation>
    <scope>NUCLEOTIDE SEQUENCE [LARGE SCALE GENOMIC DNA]</scope>
    <source>
        <strain evidence="9 10">NSJ-6</strain>
    </source>
</reference>
<feature type="transmembrane region" description="Helical" evidence="7">
    <location>
        <begin position="32"/>
        <end position="54"/>
    </location>
</feature>
<evidence type="ECO:0000256" key="3">
    <source>
        <dbReference type="ARBA" id="ARBA00022475"/>
    </source>
</evidence>
<dbReference type="PANTHER" id="PTHR43744">
    <property type="entry name" value="ABC TRANSPORTER PERMEASE PROTEIN MG189-RELATED-RELATED"/>
    <property type="match status" value="1"/>
</dbReference>
<gene>
    <name evidence="9" type="ORF">H8S20_02915</name>
</gene>
<evidence type="ECO:0000256" key="1">
    <source>
        <dbReference type="ARBA" id="ARBA00004651"/>
    </source>
</evidence>
<dbReference type="EMBL" id="JACOOO010000004">
    <property type="protein sequence ID" value="MBC5627837.1"/>
    <property type="molecule type" value="Genomic_DNA"/>
</dbReference>
<organism evidence="9 10">
    <name type="scientific">Clostridium hominis</name>
    <dbReference type="NCBI Taxonomy" id="2763036"/>
    <lineage>
        <taxon>Bacteria</taxon>
        <taxon>Bacillati</taxon>
        <taxon>Bacillota</taxon>
        <taxon>Clostridia</taxon>
        <taxon>Eubacteriales</taxon>
        <taxon>Clostridiaceae</taxon>
        <taxon>Clostridium</taxon>
    </lineage>
</organism>
<evidence type="ECO:0000256" key="6">
    <source>
        <dbReference type="ARBA" id="ARBA00023136"/>
    </source>
</evidence>
<feature type="transmembrane region" description="Helical" evidence="7">
    <location>
        <begin position="204"/>
        <end position="227"/>
    </location>
</feature>
<feature type="transmembrane region" description="Helical" evidence="7">
    <location>
        <begin position="262"/>
        <end position="283"/>
    </location>
</feature>
<protein>
    <submittedName>
        <fullName evidence="9">Carbohydrate ABC transporter permease</fullName>
    </submittedName>
</protein>
<dbReference type="PANTHER" id="PTHR43744:SF8">
    <property type="entry name" value="SN-GLYCEROL-3-PHOSPHATE TRANSPORT SYSTEM PERMEASE PROTEIN UGPE"/>
    <property type="match status" value="1"/>
</dbReference>
<evidence type="ECO:0000313" key="9">
    <source>
        <dbReference type="EMBL" id="MBC5627837.1"/>
    </source>
</evidence>
<keyword evidence="5 7" id="KW-1133">Transmembrane helix</keyword>
<evidence type="ECO:0000256" key="7">
    <source>
        <dbReference type="RuleBase" id="RU363032"/>
    </source>
</evidence>
<accession>A0ABR7D9E8</accession>
<feature type="transmembrane region" description="Helical" evidence="7">
    <location>
        <begin position="163"/>
        <end position="183"/>
    </location>
</feature>
<feature type="transmembrane region" description="Helical" evidence="7">
    <location>
        <begin position="127"/>
        <end position="151"/>
    </location>
</feature>
<evidence type="ECO:0000256" key="5">
    <source>
        <dbReference type="ARBA" id="ARBA00022989"/>
    </source>
</evidence>
<keyword evidence="2 7" id="KW-0813">Transport</keyword>
<proteinExistence type="inferred from homology"/>
<dbReference type="Gene3D" id="1.10.3720.10">
    <property type="entry name" value="MetI-like"/>
    <property type="match status" value="1"/>
</dbReference>
<dbReference type="SUPFAM" id="SSF161098">
    <property type="entry name" value="MetI-like"/>
    <property type="match status" value="1"/>
</dbReference>
<feature type="transmembrane region" description="Helical" evidence="7">
    <location>
        <begin position="91"/>
        <end position="115"/>
    </location>
</feature>
<dbReference type="PROSITE" id="PS50928">
    <property type="entry name" value="ABC_TM1"/>
    <property type="match status" value="1"/>
</dbReference>
<dbReference type="RefSeq" id="WP_081921805.1">
    <property type="nucleotide sequence ID" value="NZ_JACOOO010000004.1"/>
</dbReference>
<evidence type="ECO:0000259" key="8">
    <source>
        <dbReference type="PROSITE" id="PS50928"/>
    </source>
</evidence>
<comment type="subcellular location">
    <subcellularLocation>
        <location evidence="1 7">Cell membrane</location>
        <topology evidence="1 7">Multi-pass membrane protein</topology>
    </subcellularLocation>
</comment>
<dbReference type="CDD" id="cd06261">
    <property type="entry name" value="TM_PBP2"/>
    <property type="match status" value="1"/>
</dbReference>
<comment type="caution">
    <text evidence="9">The sequence shown here is derived from an EMBL/GenBank/DDBJ whole genome shotgun (WGS) entry which is preliminary data.</text>
</comment>
<feature type="domain" description="ABC transmembrane type-1" evidence="8">
    <location>
        <begin position="92"/>
        <end position="283"/>
    </location>
</feature>
<sequence>MVDNSVIVEKTIRKNKTQTKRVNKKKASASKVILYAVLIFWAVTTIFPFIWVIINSFKPSAELLTSSFSLPKEFTLDNYRNAFNNLNILRAYGMSFLISGSVTVGVIVLSSMMAFAMTRYKFRGKVILDGLLIASLMFPVFSTIIPVYQMMIKWGLLNSATSVILPQIASNLSFATIVMMGFMRSIPIDIEESAYMEGANVFTVFTRIIVPISKPAISTVAIFSFLWSYNDLFVQTTMIGKRANYPVCALLNEISSKYGTDYGLMAASVTIILIPVFIVYLLLQKNIIKGLTAGAVKG</sequence>
<dbReference type="InterPro" id="IPR035906">
    <property type="entry name" value="MetI-like_sf"/>
</dbReference>
<dbReference type="Proteomes" id="UP000596929">
    <property type="component" value="Unassembled WGS sequence"/>
</dbReference>
<dbReference type="InterPro" id="IPR000515">
    <property type="entry name" value="MetI-like"/>
</dbReference>
<evidence type="ECO:0000313" key="10">
    <source>
        <dbReference type="Proteomes" id="UP000596929"/>
    </source>
</evidence>
<keyword evidence="10" id="KW-1185">Reference proteome</keyword>